<proteinExistence type="inferred from homology"/>
<dbReference type="SUPFAM" id="SSF110738">
    <property type="entry name" value="Glycerate kinase I"/>
    <property type="match status" value="1"/>
</dbReference>
<comment type="similarity">
    <text evidence="1 4">Belongs to the glycerate kinase type-1 family.</text>
</comment>
<dbReference type="NCBIfam" id="TIGR00045">
    <property type="entry name" value="glycerate kinase"/>
    <property type="match status" value="1"/>
</dbReference>
<dbReference type="Gene3D" id="3.40.50.10350">
    <property type="entry name" value="Glycerate kinase, domain 1"/>
    <property type="match status" value="1"/>
</dbReference>
<keyword evidence="6" id="KW-1185">Reference proteome</keyword>
<reference evidence="5 6" key="1">
    <citation type="submission" date="2018-03" db="EMBL/GenBank/DDBJ databases">
        <title>Genomic Encyclopedia of Type Strains, Phase III (KMG-III): the genomes of soil and plant-associated and newly described type strains.</title>
        <authorList>
            <person name="Whitman W."/>
        </authorList>
    </citation>
    <scope>NUCLEOTIDE SEQUENCE [LARGE SCALE GENOMIC DNA]</scope>
    <source>
        <strain evidence="5 6">CGMCC 1.07653</strain>
    </source>
</reference>
<keyword evidence="2 4" id="KW-0808">Transferase</keyword>
<dbReference type="OrthoDB" id="9774290at2"/>
<dbReference type="Gene3D" id="3.90.1510.10">
    <property type="entry name" value="Glycerate kinase, domain 2"/>
    <property type="match status" value="1"/>
</dbReference>
<dbReference type="InterPro" id="IPR036129">
    <property type="entry name" value="Glycerate_kinase_sf"/>
</dbReference>
<dbReference type="GO" id="GO:0031388">
    <property type="term" value="P:organic acid phosphorylation"/>
    <property type="evidence" value="ECO:0007669"/>
    <property type="project" value="UniProtKB-UniRule"/>
</dbReference>
<dbReference type="PIRSF" id="PIRSF006078">
    <property type="entry name" value="GlxK"/>
    <property type="match status" value="1"/>
</dbReference>
<accession>A0A2P8HQN1</accession>
<comment type="caution">
    <text evidence="5">The sequence shown here is derived from an EMBL/GenBank/DDBJ whole genome shotgun (WGS) entry which is preliminary data.</text>
</comment>
<sequence>MRIIVAPDAFKESASAQEAAGALKTGIERVAPGWEVEAVPMSDGGEGTTQSLVDATGGTFVEETVSGPLGSPVTAFYGVSSDRSQAFIEMAAASGLELVPQAERNPLHTSTAGTGDLIRAALDAGARHFIIGIGGSATNDGGAGMLQALGVRLLDTNSYEVNASGGTLASIAHMDFSSLDPRLDEARIEVACDVDNPLLGHDGAAYVYGPQKGADPPILEQLESGMVHYADVLEAAAGKSVRNLPGAGAAGGLGAAFLALGAELKPGIETVMNVTGFRERLHSADLVITGEGKLDEQTLYGKTIAGIAEAAAEARVSVIAVAGSVEVSQEELLEAGIASAFSITPRPMALDEAMMQAAFLLEGTGASLAGVIQAIR</sequence>
<dbReference type="RefSeq" id="WP_106588099.1">
    <property type="nucleotide sequence ID" value="NZ_PYAV01000004.1"/>
</dbReference>
<evidence type="ECO:0000313" key="6">
    <source>
        <dbReference type="Proteomes" id="UP000242310"/>
    </source>
</evidence>
<name>A0A2P8HQN1_9BACI</name>
<protein>
    <submittedName>
        <fullName evidence="5">Glycerate kinase</fullName>
    </submittedName>
</protein>
<dbReference type="EMBL" id="PYAV01000004">
    <property type="protein sequence ID" value="PSL48531.1"/>
    <property type="molecule type" value="Genomic_DNA"/>
</dbReference>
<evidence type="ECO:0000256" key="1">
    <source>
        <dbReference type="ARBA" id="ARBA00006284"/>
    </source>
</evidence>
<dbReference type="InterPro" id="IPR004381">
    <property type="entry name" value="Glycerate_kinase"/>
</dbReference>
<organism evidence="5 6">
    <name type="scientific">Salsuginibacillus halophilus</name>
    <dbReference type="NCBI Taxonomy" id="517424"/>
    <lineage>
        <taxon>Bacteria</taxon>
        <taxon>Bacillati</taxon>
        <taxon>Bacillota</taxon>
        <taxon>Bacilli</taxon>
        <taxon>Bacillales</taxon>
        <taxon>Bacillaceae</taxon>
        <taxon>Salsuginibacillus</taxon>
    </lineage>
</organism>
<dbReference type="InterPro" id="IPR018193">
    <property type="entry name" value="Glyc_kinase_flavodox-like_fold"/>
</dbReference>
<dbReference type="PANTHER" id="PTHR21599:SF0">
    <property type="entry name" value="GLYCERATE KINASE"/>
    <property type="match status" value="1"/>
</dbReference>
<evidence type="ECO:0000256" key="2">
    <source>
        <dbReference type="ARBA" id="ARBA00022679"/>
    </source>
</evidence>
<dbReference type="AlphaFoldDB" id="A0A2P8HQN1"/>
<dbReference type="PANTHER" id="PTHR21599">
    <property type="entry name" value="GLYCERATE KINASE"/>
    <property type="match status" value="1"/>
</dbReference>
<dbReference type="Pfam" id="PF02595">
    <property type="entry name" value="Gly_kinase"/>
    <property type="match status" value="1"/>
</dbReference>
<dbReference type="GO" id="GO:0008887">
    <property type="term" value="F:glycerate kinase activity"/>
    <property type="evidence" value="ECO:0007669"/>
    <property type="project" value="UniProtKB-UniRule"/>
</dbReference>
<evidence type="ECO:0000256" key="4">
    <source>
        <dbReference type="PIRNR" id="PIRNR006078"/>
    </source>
</evidence>
<evidence type="ECO:0000313" key="5">
    <source>
        <dbReference type="EMBL" id="PSL48531.1"/>
    </source>
</evidence>
<dbReference type="Proteomes" id="UP000242310">
    <property type="component" value="Unassembled WGS sequence"/>
</dbReference>
<keyword evidence="3 4" id="KW-0418">Kinase</keyword>
<gene>
    <name evidence="5" type="ORF">B0H94_104132</name>
</gene>
<dbReference type="InterPro" id="IPR018197">
    <property type="entry name" value="Glycerate_kinase_RE-like"/>
</dbReference>
<evidence type="ECO:0000256" key="3">
    <source>
        <dbReference type="ARBA" id="ARBA00022777"/>
    </source>
</evidence>